<evidence type="ECO:0000313" key="3">
    <source>
        <dbReference type="Proteomes" id="UP001153269"/>
    </source>
</evidence>
<keyword evidence="3" id="KW-1185">Reference proteome</keyword>
<dbReference type="EMBL" id="CADEAL010000080">
    <property type="protein sequence ID" value="CAB1413947.1"/>
    <property type="molecule type" value="Genomic_DNA"/>
</dbReference>
<sequence length="163" mass="17372">MTCSPTRASSDSSGALIQDFDDGLSSWAARVHVLQEIGESGAAQEMLPADVMVDIDGAVEDLNSLRSTFLQEKQECAEHIAVRVRDVIRQLQHWSQTPPPSQAALDEVWTELEETASAALRGSTCALEGPSKSPVSPGRGEVELDDKETAGGTCERGRTSCSG</sequence>
<gene>
    <name evidence="2" type="ORF">PLEPLA_LOCUS1650</name>
</gene>
<protein>
    <submittedName>
        <fullName evidence="2">Uncharacterized protein</fullName>
    </submittedName>
</protein>
<evidence type="ECO:0000313" key="2">
    <source>
        <dbReference type="EMBL" id="CAB1413947.1"/>
    </source>
</evidence>
<organism evidence="2 3">
    <name type="scientific">Pleuronectes platessa</name>
    <name type="common">European plaice</name>
    <dbReference type="NCBI Taxonomy" id="8262"/>
    <lineage>
        <taxon>Eukaryota</taxon>
        <taxon>Metazoa</taxon>
        <taxon>Chordata</taxon>
        <taxon>Craniata</taxon>
        <taxon>Vertebrata</taxon>
        <taxon>Euteleostomi</taxon>
        <taxon>Actinopterygii</taxon>
        <taxon>Neopterygii</taxon>
        <taxon>Teleostei</taxon>
        <taxon>Neoteleostei</taxon>
        <taxon>Acanthomorphata</taxon>
        <taxon>Carangaria</taxon>
        <taxon>Pleuronectiformes</taxon>
        <taxon>Pleuronectoidei</taxon>
        <taxon>Pleuronectidae</taxon>
        <taxon>Pleuronectes</taxon>
    </lineage>
</organism>
<reference evidence="2" key="1">
    <citation type="submission" date="2020-03" db="EMBL/GenBank/DDBJ databases">
        <authorList>
            <person name="Weist P."/>
        </authorList>
    </citation>
    <scope>NUCLEOTIDE SEQUENCE</scope>
</reference>
<dbReference type="Proteomes" id="UP001153269">
    <property type="component" value="Unassembled WGS sequence"/>
</dbReference>
<name>A0A9N7TJ04_PLEPL</name>
<comment type="caution">
    <text evidence="2">The sequence shown here is derived from an EMBL/GenBank/DDBJ whole genome shotgun (WGS) entry which is preliminary data.</text>
</comment>
<feature type="region of interest" description="Disordered" evidence="1">
    <location>
        <begin position="120"/>
        <end position="163"/>
    </location>
</feature>
<dbReference type="AlphaFoldDB" id="A0A9N7TJ04"/>
<accession>A0A9N7TJ04</accession>
<proteinExistence type="predicted"/>
<evidence type="ECO:0000256" key="1">
    <source>
        <dbReference type="SAM" id="MobiDB-lite"/>
    </source>
</evidence>